<evidence type="ECO:0000313" key="4">
    <source>
        <dbReference type="EMBL" id="GAX77655.1"/>
    </source>
</evidence>
<comment type="similarity">
    <text evidence="2">Belongs to the Cyclase 1 superfamily.</text>
</comment>
<protein>
    <recommendedName>
        <fullName evidence="6">Cyclase</fullName>
    </recommendedName>
</protein>
<accession>A0A250X3L0</accession>
<evidence type="ECO:0000256" key="3">
    <source>
        <dbReference type="ARBA" id="ARBA00022530"/>
    </source>
</evidence>
<dbReference type="SUPFAM" id="SSF102198">
    <property type="entry name" value="Putative cyclase"/>
    <property type="match status" value="1"/>
</dbReference>
<organism evidence="4 5">
    <name type="scientific">Chlamydomonas eustigma</name>
    <dbReference type="NCBI Taxonomy" id="1157962"/>
    <lineage>
        <taxon>Eukaryota</taxon>
        <taxon>Viridiplantae</taxon>
        <taxon>Chlorophyta</taxon>
        <taxon>core chlorophytes</taxon>
        <taxon>Chlorophyceae</taxon>
        <taxon>CS clade</taxon>
        <taxon>Chlamydomonadales</taxon>
        <taxon>Chlamydomonadaceae</taxon>
        <taxon>Chlamydomonas</taxon>
    </lineage>
</organism>
<keyword evidence="5" id="KW-1185">Reference proteome</keyword>
<evidence type="ECO:0008006" key="6">
    <source>
        <dbReference type="Google" id="ProtNLM"/>
    </source>
</evidence>
<dbReference type="GO" id="GO:0004061">
    <property type="term" value="F:arylformamidase activity"/>
    <property type="evidence" value="ECO:0007669"/>
    <property type="project" value="InterPro"/>
</dbReference>
<dbReference type="Proteomes" id="UP000232323">
    <property type="component" value="Unassembled WGS sequence"/>
</dbReference>
<comment type="subcellular location">
    <subcellularLocation>
        <location evidence="1">Secreted</location>
        <location evidence="1">Extracellular space</location>
        <location evidence="1">Extracellular matrix</location>
    </subcellularLocation>
</comment>
<comment type="caution">
    <text evidence="4">The sequence shown here is derived from an EMBL/GenBank/DDBJ whole genome shotgun (WGS) entry which is preliminary data.</text>
</comment>
<sequence length="281" mass="30476">MCTEPPKEPDGDCGGSIQHEVTESSITYFDITATIAPELPTWDSGTGLGQGACVKTKDMSKGDNCYASFLSMSAHTGTHIDMPSHFSPQAMLDGKTAEKTDLGLLMGPVLVIEVPYGSNITAPVLKALDIAPEATRVIFKTDSTSKGLMQRTAFESSYTGLTATGAKFLADNTHIKTVGIDYLSVGIYEECAEAHMELFKKDIMVVEGLVLEGVPPGWYSMTCLPLKVLGAEGVPARCILTEYLDGNSRISDEDDDDLDMWSDGEDLFQEGGYYENYEELY</sequence>
<evidence type="ECO:0000256" key="1">
    <source>
        <dbReference type="ARBA" id="ARBA00004498"/>
    </source>
</evidence>
<dbReference type="PANTHER" id="PTHR31118">
    <property type="entry name" value="CYCLASE-LIKE PROTEIN 2"/>
    <property type="match status" value="1"/>
</dbReference>
<proteinExistence type="inferred from homology"/>
<evidence type="ECO:0000256" key="2">
    <source>
        <dbReference type="ARBA" id="ARBA00007865"/>
    </source>
</evidence>
<gene>
    <name evidence="4" type="ORF">CEUSTIGMA_g5098.t1</name>
</gene>
<evidence type="ECO:0000313" key="5">
    <source>
        <dbReference type="Proteomes" id="UP000232323"/>
    </source>
</evidence>
<keyword evidence="3" id="KW-0964">Secreted</keyword>
<dbReference type="Pfam" id="PF04199">
    <property type="entry name" value="Cyclase"/>
    <property type="match status" value="1"/>
</dbReference>
<dbReference type="PANTHER" id="PTHR31118:SF12">
    <property type="entry name" value="CYCLASE-LIKE PROTEIN 2"/>
    <property type="match status" value="1"/>
</dbReference>
<name>A0A250X3L0_9CHLO</name>
<dbReference type="AlphaFoldDB" id="A0A250X3L0"/>
<dbReference type="Gene3D" id="3.50.30.50">
    <property type="entry name" value="Putative cyclase"/>
    <property type="match status" value="1"/>
</dbReference>
<dbReference type="OrthoDB" id="7108654at2759"/>
<dbReference type="STRING" id="1157962.A0A250X3L0"/>
<dbReference type="InterPro" id="IPR037175">
    <property type="entry name" value="KFase_sf"/>
</dbReference>
<keyword evidence="3" id="KW-0272">Extracellular matrix</keyword>
<dbReference type="EMBL" id="BEGY01000026">
    <property type="protein sequence ID" value="GAX77655.1"/>
    <property type="molecule type" value="Genomic_DNA"/>
</dbReference>
<dbReference type="InterPro" id="IPR007325">
    <property type="entry name" value="KFase/CYL"/>
</dbReference>
<reference evidence="4 5" key="1">
    <citation type="submission" date="2017-08" db="EMBL/GenBank/DDBJ databases">
        <title>Acidophilic green algal genome provides insights into adaptation to an acidic environment.</title>
        <authorList>
            <person name="Hirooka S."/>
            <person name="Hirose Y."/>
            <person name="Kanesaki Y."/>
            <person name="Higuchi S."/>
            <person name="Fujiwara T."/>
            <person name="Onuma R."/>
            <person name="Era A."/>
            <person name="Ohbayashi R."/>
            <person name="Uzuka A."/>
            <person name="Nozaki H."/>
            <person name="Yoshikawa H."/>
            <person name="Miyagishima S.Y."/>
        </authorList>
    </citation>
    <scope>NUCLEOTIDE SEQUENCE [LARGE SCALE GENOMIC DNA]</scope>
    <source>
        <strain evidence="4 5">NIES-2499</strain>
    </source>
</reference>
<dbReference type="GO" id="GO:0019441">
    <property type="term" value="P:L-tryptophan catabolic process to kynurenine"/>
    <property type="evidence" value="ECO:0007669"/>
    <property type="project" value="InterPro"/>
</dbReference>